<gene>
    <name evidence="1" type="ORF">E4A49_11765</name>
</gene>
<dbReference type="EMBL" id="SPKT01000048">
    <property type="protein sequence ID" value="TFH97816.1"/>
    <property type="molecule type" value="Genomic_DNA"/>
</dbReference>
<evidence type="ECO:0000313" key="1">
    <source>
        <dbReference type="EMBL" id="TFH97816.1"/>
    </source>
</evidence>
<protein>
    <submittedName>
        <fullName evidence="1">Uncharacterized protein</fullName>
    </submittedName>
</protein>
<evidence type="ECO:0000313" key="2">
    <source>
        <dbReference type="Proteomes" id="UP000297477"/>
    </source>
</evidence>
<keyword evidence="2" id="KW-1185">Reference proteome</keyword>
<sequence>MAEVICCPRCNYPVATLNEAPAEQAEPFLAASERRRQDNRELVRAYLNARAVKLPRGRTPSPELTADFEAWCQRNGELQISKRALGVALKDLGVQQGRTSAARYYKDLVLRG</sequence>
<organism evidence="1 2">
    <name type="scientific">Micrococcus lylae</name>
    <dbReference type="NCBI Taxonomy" id="1273"/>
    <lineage>
        <taxon>Bacteria</taxon>
        <taxon>Bacillati</taxon>
        <taxon>Actinomycetota</taxon>
        <taxon>Actinomycetes</taxon>
        <taxon>Micrococcales</taxon>
        <taxon>Micrococcaceae</taxon>
        <taxon>Micrococcus</taxon>
    </lineage>
</organism>
<reference evidence="1 2" key="1">
    <citation type="submission" date="2019-03" db="EMBL/GenBank/DDBJ databases">
        <title>Reclassification of Micrococcus aloeverae and Micrococcus yunnanensis as later heterotypic synonyms of Micrococcus luteus.</title>
        <authorList>
            <person name="Huang C.-H."/>
        </authorList>
    </citation>
    <scope>NUCLEOTIDE SEQUENCE [LARGE SCALE GENOMIC DNA]</scope>
    <source>
        <strain evidence="1 2">BCRC 12151</strain>
    </source>
</reference>
<comment type="caution">
    <text evidence="1">The sequence shown here is derived from an EMBL/GenBank/DDBJ whole genome shotgun (WGS) entry which is preliminary data.</text>
</comment>
<dbReference type="Proteomes" id="UP000297477">
    <property type="component" value="Unassembled WGS sequence"/>
</dbReference>
<name>A0ABY2JZL4_9MICC</name>
<accession>A0ABY2JZL4</accession>
<dbReference type="RefSeq" id="WP_067191860.1">
    <property type="nucleotide sequence ID" value="NZ_SPKT01000048.1"/>
</dbReference>
<proteinExistence type="predicted"/>